<dbReference type="Proteomes" id="UP001238467">
    <property type="component" value="Unassembled WGS sequence"/>
</dbReference>
<gene>
    <name evidence="1" type="ORF">J2S76_000550</name>
</gene>
<reference evidence="1 2" key="1">
    <citation type="submission" date="2023-07" db="EMBL/GenBank/DDBJ databases">
        <title>Genomic Encyclopedia of Type Strains, Phase IV (KMG-IV): sequencing the most valuable type-strain genomes for metagenomic binning, comparative biology and taxonomic classification.</title>
        <authorList>
            <person name="Goeker M."/>
        </authorList>
    </citation>
    <scope>NUCLEOTIDE SEQUENCE [LARGE SCALE GENOMIC DNA]</scope>
    <source>
        <strain evidence="1 2">DSM 1277</strain>
    </source>
</reference>
<proteinExistence type="predicted"/>
<dbReference type="Gene3D" id="1.10.10.1150">
    <property type="entry name" value="Coenzyme PQQ synthesis protein D (PqqD)"/>
    <property type="match status" value="1"/>
</dbReference>
<dbReference type="EMBL" id="JAUSUH010000001">
    <property type="protein sequence ID" value="MDQ0346149.1"/>
    <property type="molecule type" value="Genomic_DNA"/>
</dbReference>
<comment type="caution">
    <text evidence="1">The sequence shown here is derived from an EMBL/GenBank/DDBJ whole genome shotgun (WGS) entry which is preliminary data.</text>
</comment>
<name>A0ABU0DCL2_9HYPH</name>
<dbReference type="Pfam" id="PF05402">
    <property type="entry name" value="PqqD"/>
    <property type="match status" value="1"/>
</dbReference>
<evidence type="ECO:0008006" key="3">
    <source>
        <dbReference type="Google" id="ProtNLM"/>
    </source>
</evidence>
<organism evidence="1 2">
    <name type="scientific">Ancylobacter vacuolatus</name>
    <dbReference type="NCBI Taxonomy" id="223389"/>
    <lineage>
        <taxon>Bacteria</taxon>
        <taxon>Pseudomonadati</taxon>
        <taxon>Pseudomonadota</taxon>
        <taxon>Alphaproteobacteria</taxon>
        <taxon>Hyphomicrobiales</taxon>
        <taxon>Xanthobacteraceae</taxon>
        <taxon>Ancylobacter</taxon>
    </lineage>
</organism>
<dbReference type="RefSeq" id="WP_307057301.1">
    <property type="nucleotide sequence ID" value="NZ_JAUSUH010000001.1"/>
</dbReference>
<dbReference type="InterPro" id="IPR041881">
    <property type="entry name" value="PqqD_sf"/>
</dbReference>
<accession>A0ABU0DCL2</accession>
<evidence type="ECO:0000313" key="2">
    <source>
        <dbReference type="Proteomes" id="UP001238467"/>
    </source>
</evidence>
<dbReference type="InterPro" id="IPR008792">
    <property type="entry name" value="PQQD"/>
</dbReference>
<protein>
    <recommendedName>
        <fullName evidence="3">PqqD family protein</fullName>
    </recommendedName>
</protein>
<evidence type="ECO:0000313" key="1">
    <source>
        <dbReference type="EMBL" id="MDQ0346149.1"/>
    </source>
</evidence>
<keyword evidence="2" id="KW-1185">Reference proteome</keyword>
<sequence>MPLSTSSEVVRRHHPLEAAIGDTQVLLDVEQGLYFGLNAVASSIWQRLERPIRVDDLCRSLKADYAGDEARIQAEVLAFLAQLETQNLIDIRA</sequence>